<dbReference type="Pfam" id="PF00583">
    <property type="entry name" value="Acetyltransf_1"/>
    <property type="match status" value="1"/>
</dbReference>
<gene>
    <name evidence="2" type="ORF">JJB07_19995</name>
</gene>
<reference evidence="2 3" key="1">
    <citation type="submission" date="2021-01" db="EMBL/GenBank/DDBJ databases">
        <title>Tumebacillus sp. strain ITR2 16S ribosomal RNA gene Genome sequencing and assembly.</title>
        <authorList>
            <person name="Kang M."/>
        </authorList>
    </citation>
    <scope>NUCLEOTIDE SEQUENCE [LARGE SCALE GENOMIC DNA]</scope>
    <source>
        <strain evidence="2 3">ITR2</strain>
    </source>
</reference>
<comment type="caution">
    <text evidence="2">The sequence shown here is derived from an EMBL/GenBank/DDBJ whole genome shotgun (WGS) entry which is preliminary data.</text>
</comment>
<keyword evidence="3" id="KW-1185">Reference proteome</keyword>
<dbReference type="RefSeq" id="WP_201637880.1">
    <property type="nucleotide sequence ID" value="NZ_JAEQNB010000007.1"/>
</dbReference>
<evidence type="ECO:0000313" key="2">
    <source>
        <dbReference type="EMBL" id="MBL0388881.1"/>
    </source>
</evidence>
<accession>A0ABS1JF29</accession>
<dbReference type="InterPro" id="IPR016181">
    <property type="entry name" value="Acyl_CoA_acyltransferase"/>
</dbReference>
<dbReference type="PROSITE" id="PS51186">
    <property type="entry name" value="GNAT"/>
    <property type="match status" value="1"/>
</dbReference>
<dbReference type="PANTHER" id="PTHR43415">
    <property type="entry name" value="SPERMIDINE N(1)-ACETYLTRANSFERASE"/>
    <property type="match status" value="1"/>
</dbReference>
<evidence type="ECO:0000259" key="1">
    <source>
        <dbReference type="PROSITE" id="PS51186"/>
    </source>
</evidence>
<dbReference type="Proteomes" id="UP000602284">
    <property type="component" value="Unassembled WGS sequence"/>
</dbReference>
<proteinExistence type="predicted"/>
<name>A0ABS1JF29_9BACL</name>
<dbReference type="SUPFAM" id="SSF55729">
    <property type="entry name" value="Acyl-CoA N-acyltransferases (Nat)"/>
    <property type="match status" value="1"/>
</dbReference>
<evidence type="ECO:0000313" key="3">
    <source>
        <dbReference type="Proteomes" id="UP000602284"/>
    </source>
</evidence>
<sequence>MSNLLIRPVRADDAERIWEISLQEDVMPYVLNTPSLRVETMQEQYAKPQPNSHQFVAEIDGRVVGHIGMSAFTGRRSHIGYLYLFVDSTCQGQGVGTEMLKKVIDLADNWLRLERLELGVLSHNPRAQALYERLGFVVEGRKVGANFSQGQFVDEIIMARFRPGGVLSEV</sequence>
<dbReference type="Gene3D" id="3.40.630.30">
    <property type="match status" value="1"/>
</dbReference>
<dbReference type="PANTHER" id="PTHR43415:SF3">
    <property type="entry name" value="GNAT-FAMILY ACETYLTRANSFERASE"/>
    <property type="match status" value="1"/>
</dbReference>
<organism evidence="2 3">
    <name type="scientific">Tumebacillus amylolyticus</name>
    <dbReference type="NCBI Taxonomy" id="2801339"/>
    <lineage>
        <taxon>Bacteria</taxon>
        <taxon>Bacillati</taxon>
        <taxon>Bacillota</taxon>
        <taxon>Bacilli</taxon>
        <taxon>Bacillales</taxon>
        <taxon>Alicyclobacillaceae</taxon>
        <taxon>Tumebacillus</taxon>
    </lineage>
</organism>
<protein>
    <submittedName>
        <fullName evidence="2">GNAT family N-acetyltransferase</fullName>
    </submittedName>
</protein>
<dbReference type="EMBL" id="JAEQNB010000007">
    <property type="protein sequence ID" value="MBL0388881.1"/>
    <property type="molecule type" value="Genomic_DNA"/>
</dbReference>
<feature type="domain" description="N-acetyltransferase" evidence="1">
    <location>
        <begin position="4"/>
        <end position="163"/>
    </location>
</feature>
<dbReference type="CDD" id="cd04301">
    <property type="entry name" value="NAT_SF"/>
    <property type="match status" value="1"/>
</dbReference>
<dbReference type="InterPro" id="IPR000182">
    <property type="entry name" value="GNAT_dom"/>
</dbReference>